<dbReference type="EMBL" id="CAJNIZ010013485">
    <property type="protein sequence ID" value="CAE7350025.1"/>
    <property type="molecule type" value="Genomic_DNA"/>
</dbReference>
<protein>
    <submittedName>
        <fullName evidence="2">Uncharacterized protein</fullName>
    </submittedName>
</protein>
<dbReference type="OrthoDB" id="444769at2759"/>
<evidence type="ECO:0000313" key="3">
    <source>
        <dbReference type="Proteomes" id="UP000649617"/>
    </source>
</evidence>
<name>A0A812PDC7_SYMPI</name>
<accession>A0A812PDC7</accession>
<proteinExistence type="predicted"/>
<feature type="region of interest" description="Disordered" evidence="1">
    <location>
        <begin position="260"/>
        <end position="290"/>
    </location>
</feature>
<organism evidence="2 3">
    <name type="scientific">Symbiodinium pilosum</name>
    <name type="common">Dinoflagellate</name>
    <dbReference type="NCBI Taxonomy" id="2952"/>
    <lineage>
        <taxon>Eukaryota</taxon>
        <taxon>Sar</taxon>
        <taxon>Alveolata</taxon>
        <taxon>Dinophyceae</taxon>
        <taxon>Suessiales</taxon>
        <taxon>Symbiodiniaceae</taxon>
        <taxon>Symbiodinium</taxon>
    </lineage>
</organism>
<dbReference type="Proteomes" id="UP000649617">
    <property type="component" value="Unassembled WGS sequence"/>
</dbReference>
<gene>
    <name evidence="2" type="ORF">SPIL2461_LOCUS8308</name>
</gene>
<comment type="caution">
    <text evidence="2">The sequence shown here is derived from an EMBL/GenBank/DDBJ whole genome shotgun (WGS) entry which is preliminary data.</text>
</comment>
<reference evidence="2" key="1">
    <citation type="submission" date="2021-02" db="EMBL/GenBank/DDBJ databases">
        <authorList>
            <person name="Dougan E. K."/>
            <person name="Rhodes N."/>
            <person name="Thang M."/>
            <person name="Chan C."/>
        </authorList>
    </citation>
    <scope>NUCLEOTIDE SEQUENCE</scope>
</reference>
<sequence length="290" mass="31454">MTFLGHVAANDILISSLLSAFTCSDLGHLEMVSASVLAELSSSQHWVKYFERTSHVRLGGECLAVLLECTAPQRPEVKALLCKLATLAAPREQSSLPKHLSPVVIGPLSDVQKLAKKLEAAEHKAGQARKDGLATTDVMIRCFQFTHGSVSSPISFHLAGGPTTSQKYMLQLGWTKSDDVVLKVIPQDARPDDQTQDLLSISISTIGAGLYFASRDSIVTADERWWSTNGICTTLSGHDLLKRLFAGLWCVVCICRQPDDAPEPPSSRATPVLESLSLQRPESDTEPAFT</sequence>
<keyword evidence="3" id="KW-1185">Reference proteome</keyword>
<evidence type="ECO:0000313" key="2">
    <source>
        <dbReference type="EMBL" id="CAE7350025.1"/>
    </source>
</evidence>
<evidence type="ECO:0000256" key="1">
    <source>
        <dbReference type="SAM" id="MobiDB-lite"/>
    </source>
</evidence>
<dbReference type="AlphaFoldDB" id="A0A812PDC7"/>